<feature type="non-terminal residue" evidence="1">
    <location>
        <position position="1"/>
    </location>
</feature>
<comment type="caution">
    <text evidence="1">The sequence shown here is derived from an EMBL/GenBank/DDBJ whole genome shotgun (WGS) entry which is preliminary data.</text>
</comment>
<protein>
    <submittedName>
        <fullName evidence="1">18948_t:CDS:1</fullName>
    </submittedName>
</protein>
<dbReference type="OrthoDB" id="10589805at2759"/>
<accession>A0A9N9CP80</accession>
<organism evidence="1 2">
    <name type="scientific">Dentiscutata erythropus</name>
    <dbReference type="NCBI Taxonomy" id="1348616"/>
    <lineage>
        <taxon>Eukaryota</taxon>
        <taxon>Fungi</taxon>
        <taxon>Fungi incertae sedis</taxon>
        <taxon>Mucoromycota</taxon>
        <taxon>Glomeromycotina</taxon>
        <taxon>Glomeromycetes</taxon>
        <taxon>Diversisporales</taxon>
        <taxon>Gigasporaceae</taxon>
        <taxon>Dentiscutata</taxon>
    </lineage>
</organism>
<reference evidence="1" key="1">
    <citation type="submission" date="2021-06" db="EMBL/GenBank/DDBJ databases">
        <authorList>
            <person name="Kallberg Y."/>
            <person name="Tangrot J."/>
            <person name="Rosling A."/>
        </authorList>
    </citation>
    <scope>NUCLEOTIDE SEQUENCE</scope>
    <source>
        <strain evidence="1">MA453B</strain>
    </source>
</reference>
<evidence type="ECO:0000313" key="1">
    <source>
        <dbReference type="EMBL" id="CAG8610651.1"/>
    </source>
</evidence>
<dbReference type="Proteomes" id="UP000789405">
    <property type="component" value="Unassembled WGS sequence"/>
</dbReference>
<gene>
    <name evidence="1" type="ORF">DERYTH_LOCUS8119</name>
</gene>
<keyword evidence="2" id="KW-1185">Reference proteome</keyword>
<dbReference type="AlphaFoldDB" id="A0A9N9CP80"/>
<evidence type="ECO:0000313" key="2">
    <source>
        <dbReference type="Proteomes" id="UP000789405"/>
    </source>
</evidence>
<name>A0A9N9CP80_9GLOM</name>
<dbReference type="EMBL" id="CAJVPY010004117">
    <property type="protein sequence ID" value="CAG8610651.1"/>
    <property type="molecule type" value="Genomic_DNA"/>
</dbReference>
<sequence>TAYEKAKAFENSFKQNSLSYNPYLSYIYPAHIGVVPNQTTVNLSSQVHPAIMIALFTITKPEDPLVKLTEAITIMMTKMQENRKPP</sequence>
<proteinExistence type="predicted"/>